<name>A0A2S9WXW8_9FLAO</name>
<keyword evidence="7" id="KW-1185">Reference proteome</keyword>
<dbReference type="AlphaFoldDB" id="A0A2S9WXW8"/>
<sequence>MTLEIILLLLLLGLIAGFLSGSVGVGGGVVMVPLAIWFLGYDQYQAQGMSLAVLAVPVTFIAAYTYHSSGHYLDWRYALIIAVAFVVGGYFGSKIAINLNQQVLKKIFGFVLLLVAIKMIFFSSAKA</sequence>
<comment type="similarity">
    <text evidence="5">Belongs to the 4-toluene sulfonate uptake permease (TSUP) (TC 2.A.102) family.</text>
</comment>
<dbReference type="Proteomes" id="UP000239532">
    <property type="component" value="Unassembled WGS sequence"/>
</dbReference>
<dbReference type="RefSeq" id="WP_055413766.1">
    <property type="nucleotide sequence ID" value="NZ_MQUC01000003.1"/>
</dbReference>
<keyword evidence="4 5" id="KW-0472">Membrane</keyword>
<organism evidence="6 7">
    <name type="scientific">Nonlabens agnitus</name>
    <dbReference type="NCBI Taxonomy" id="870484"/>
    <lineage>
        <taxon>Bacteria</taxon>
        <taxon>Pseudomonadati</taxon>
        <taxon>Bacteroidota</taxon>
        <taxon>Flavobacteriia</taxon>
        <taxon>Flavobacteriales</taxon>
        <taxon>Flavobacteriaceae</taxon>
        <taxon>Nonlabens</taxon>
    </lineage>
</organism>
<dbReference type="OrthoDB" id="595460at2"/>
<reference evidence="6 7" key="1">
    <citation type="submission" date="2016-11" db="EMBL/GenBank/DDBJ databases">
        <title>Trade-off between light-utilization and light-protection in marine flavobacteria.</title>
        <authorList>
            <person name="Kumagai Y."/>
        </authorList>
    </citation>
    <scope>NUCLEOTIDE SEQUENCE [LARGE SCALE GENOMIC DNA]</scope>
    <source>
        <strain evidence="6 7">JCM 17109</strain>
    </source>
</reference>
<keyword evidence="5" id="KW-1003">Cell membrane</keyword>
<feature type="transmembrane region" description="Helical" evidence="5">
    <location>
        <begin position="107"/>
        <end position="125"/>
    </location>
</feature>
<protein>
    <recommendedName>
        <fullName evidence="5">Probable membrane transporter protein</fullName>
    </recommendedName>
</protein>
<feature type="transmembrane region" description="Helical" evidence="5">
    <location>
        <begin position="6"/>
        <end position="39"/>
    </location>
</feature>
<dbReference type="Pfam" id="PF01925">
    <property type="entry name" value="TauE"/>
    <property type="match status" value="1"/>
</dbReference>
<dbReference type="InterPro" id="IPR002781">
    <property type="entry name" value="TM_pro_TauE-like"/>
</dbReference>
<dbReference type="EMBL" id="MQUC01000003">
    <property type="protein sequence ID" value="PRP68320.1"/>
    <property type="molecule type" value="Genomic_DNA"/>
</dbReference>
<feature type="transmembrane region" description="Helical" evidence="5">
    <location>
        <begin position="75"/>
        <end position="95"/>
    </location>
</feature>
<dbReference type="PANTHER" id="PTHR43701">
    <property type="entry name" value="MEMBRANE TRANSPORTER PROTEIN MJ0441-RELATED"/>
    <property type="match status" value="1"/>
</dbReference>
<feature type="transmembrane region" description="Helical" evidence="5">
    <location>
        <begin position="51"/>
        <end position="69"/>
    </location>
</feature>
<proteinExistence type="inferred from homology"/>
<evidence type="ECO:0000256" key="4">
    <source>
        <dbReference type="ARBA" id="ARBA00023136"/>
    </source>
</evidence>
<dbReference type="PANTHER" id="PTHR43701:SF2">
    <property type="entry name" value="MEMBRANE TRANSPORTER PROTEIN YJNA-RELATED"/>
    <property type="match status" value="1"/>
</dbReference>
<evidence type="ECO:0000256" key="3">
    <source>
        <dbReference type="ARBA" id="ARBA00022989"/>
    </source>
</evidence>
<accession>A0A2S9WXW8</accession>
<evidence type="ECO:0000256" key="1">
    <source>
        <dbReference type="ARBA" id="ARBA00004141"/>
    </source>
</evidence>
<keyword evidence="2 5" id="KW-0812">Transmembrane</keyword>
<gene>
    <name evidence="6" type="ORF">BST86_06920</name>
</gene>
<comment type="subcellular location">
    <subcellularLocation>
        <location evidence="5">Cell membrane</location>
        <topology evidence="5">Multi-pass membrane protein</topology>
    </subcellularLocation>
    <subcellularLocation>
        <location evidence="1">Membrane</location>
        <topology evidence="1">Multi-pass membrane protein</topology>
    </subcellularLocation>
</comment>
<keyword evidence="3 5" id="KW-1133">Transmembrane helix</keyword>
<dbReference type="GO" id="GO:0005886">
    <property type="term" value="C:plasma membrane"/>
    <property type="evidence" value="ECO:0007669"/>
    <property type="project" value="UniProtKB-SubCell"/>
</dbReference>
<dbReference type="InterPro" id="IPR051598">
    <property type="entry name" value="TSUP/Inactive_protease-like"/>
</dbReference>
<evidence type="ECO:0000313" key="7">
    <source>
        <dbReference type="Proteomes" id="UP000239532"/>
    </source>
</evidence>
<evidence type="ECO:0000313" key="6">
    <source>
        <dbReference type="EMBL" id="PRP68320.1"/>
    </source>
</evidence>
<comment type="caution">
    <text evidence="6">The sequence shown here is derived from an EMBL/GenBank/DDBJ whole genome shotgun (WGS) entry which is preliminary data.</text>
</comment>
<evidence type="ECO:0000256" key="2">
    <source>
        <dbReference type="ARBA" id="ARBA00022692"/>
    </source>
</evidence>
<evidence type="ECO:0000256" key="5">
    <source>
        <dbReference type="RuleBase" id="RU363041"/>
    </source>
</evidence>